<evidence type="ECO:0000313" key="3">
    <source>
        <dbReference type="EMBL" id="CAF3786525.1"/>
    </source>
</evidence>
<keyword evidence="4" id="KW-1185">Reference proteome</keyword>
<protein>
    <submittedName>
        <fullName evidence="2">Uncharacterized protein</fullName>
    </submittedName>
</protein>
<keyword evidence="1" id="KW-0175">Coiled coil</keyword>
<dbReference type="Proteomes" id="UP000681722">
    <property type="component" value="Unassembled WGS sequence"/>
</dbReference>
<reference evidence="2" key="1">
    <citation type="submission" date="2021-02" db="EMBL/GenBank/DDBJ databases">
        <authorList>
            <person name="Nowell W R."/>
        </authorList>
    </citation>
    <scope>NUCLEOTIDE SEQUENCE</scope>
</reference>
<gene>
    <name evidence="2" type="ORF">GPM918_LOCUS14471</name>
    <name evidence="3" type="ORF">SRO942_LOCUS14471</name>
</gene>
<dbReference type="Proteomes" id="UP000663829">
    <property type="component" value="Unassembled WGS sequence"/>
</dbReference>
<sequence>MSSKHRSSFSLSSSQHRILSRIFREIDNLNESIDNTLDNLLKKYNQSLVDIEQWSKENIEQIKSVSEKAKQTAETIYNSLLNELRTRSSTQRNYLKTLLEKLDYHVKSPSQQSSSTVTKVQMNEIIIDIDLKLIQLKKHLEQTKILYRVECEHTEPNVHIIADILDTNFNQTLLEDNKQLKLDYELNLGNKHPTLAISTENVLFFISSKYQKYNLSTTNEIGNDQNENVKEQTLLYMYDLTLKTKQYEMKWIYDDKYIQDIVWCNYIKKFLILTTDNIYIFDSDKKILQRNEYIPGKKLFERYRGLCIGNDEYLVLSGSWPTLIKFYDYNWNIKRCLTSDSLADNRPCFISMIRYDHFKYGMIVWSSDADNRFELRDENMKLLSRYPFPNTHIYFLLPILNGQWLLSDPRQKLVYTISCNGDTIKLFDNEYILAMDIFSGNDKLYVRTATKIQIYLIEKDNRSPSFLIKSSELKK</sequence>
<organism evidence="2 4">
    <name type="scientific">Didymodactylos carnosus</name>
    <dbReference type="NCBI Taxonomy" id="1234261"/>
    <lineage>
        <taxon>Eukaryota</taxon>
        <taxon>Metazoa</taxon>
        <taxon>Spiralia</taxon>
        <taxon>Gnathifera</taxon>
        <taxon>Rotifera</taxon>
        <taxon>Eurotatoria</taxon>
        <taxon>Bdelloidea</taxon>
        <taxon>Philodinida</taxon>
        <taxon>Philodinidae</taxon>
        <taxon>Didymodactylos</taxon>
    </lineage>
</organism>
<dbReference type="EMBL" id="CAJOBC010003486">
    <property type="protein sequence ID" value="CAF3786525.1"/>
    <property type="molecule type" value="Genomic_DNA"/>
</dbReference>
<evidence type="ECO:0000313" key="4">
    <source>
        <dbReference type="Proteomes" id="UP000663829"/>
    </source>
</evidence>
<feature type="coiled-coil region" evidence="1">
    <location>
        <begin position="19"/>
        <end position="57"/>
    </location>
</feature>
<comment type="caution">
    <text evidence="2">The sequence shown here is derived from an EMBL/GenBank/DDBJ whole genome shotgun (WGS) entry which is preliminary data.</text>
</comment>
<accession>A0A814HV46</accession>
<dbReference type="SUPFAM" id="SSF101898">
    <property type="entry name" value="NHL repeat"/>
    <property type="match status" value="1"/>
</dbReference>
<name>A0A814HV46_9BILA</name>
<dbReference type="AlphaFoldDB" id="A0A814HV46"/>
<evidence type="ECO:0000313" key="2">
    <source>
        <dbReference type="EMBL" id="CAF1015008.1"/>
    </source>
</evidence>
<evidence type="ECO:0000256" key="1">
    <source>
        <dbReference type="SAM" id="Coils"/>
    </source>
</evidence>
<dbReference type="EMBL" id="CAJNOQ010003486">
    <property type="protein sequence ID" value="CAF1015008.1"/>
    <property type="molecule type" value="Genomic_DNA"/>
</dbReference>
<proteinExistence type="predicted"/>